<evidence type="ECO:0000313" key="7">
    <source>
        <dbReference type="EMBL" id="PWW83221.1"/>
    </source>
</evidence>
<dbReference type="InterPro" id="IPR056798">
    <property type="entry name" value="ADH_Fe_C"/>
</dbReference>
<evidence type="ECO:0000256" key="3">
    <source>
        <dbReference type="ARBA" id="ARBA00023002"/>
    </source>
</evidence>
<gene>
    <name evidence="7" type="ORF">CR164_01275</name>
</gene>
<name>A0A317TBK9_9CHLB</name>
<dbReference type="InterPro" id="IPR018211">
    <property type="entry name" value="ADH_Fe_CS"/>
</dbReference>
<dbReference type="CDD" id="cd08183">
    <property type="entry name" value="Fe-ADH-like"/>
    <property type="match status" value="1"/>
</dbReference>
<evidence type="ECO:0000259" key="5">
    <source>
        <dbReference type="Pfam" id="PF00465"/>
    </source>
</evidence>
<dbReference type="AlphaFoldDB" id="A0A317TBK9"/>
<dbReference type="EMBL" id="PDNZ01000001">
    <property type="protein sequence ID" value="PWW83221.1"/>
    <property type="molecule type" value="Genomic_DNA"/>
</dbReference>
<evidence type="ECO:0000313" key="8">
    <source>
        <dbReference type="Proteomes" id="UP000246278"/>
    </source>
</evidence>
<sequence>MLRIVALLDFGLFRQPRVFFGEGKLFQLPALIGEFGSKVLLVTGAKSFRQSEDFSLLLERLSTESFWFRQYTVSGEPSPEIVDHAVADYGNTGIDVVVAIGGGSVIDAGKAISAMLMKKEPVELYIEGLPGYRAHDGSKVPFVAVPTTSGTGSEATNNAVISKVGWSGYKRSLRHPAFIPEAVLIDPKLMLDMPGWLTVSSGMDALTQLIEAFVSPFGSPYVDAVALSGLECFSRSFIPACQAETRDIDARSGMAYAALMSGIALVNAGLGIVHGFASSIGGFVDIPHGVLCATLLGSATMENMVQLREKGCDPNRFLAKYAQVGRVLCSDPSLDDEESCFALLKKLDAWENELKFPKLGVYGVEEKDIDGIVSRTRSKSNPVALDDESMKKILKQRL</sequence>
<reference evidence="8" key="1">
    <citation type="submission" date="2017-10" db="EMBL/GenBank/DDBJ databases">
        <authorList>
            <person name="Gaisin V.A."/>
            <person name="Rysina M.S."/>
            <person name="Grouzdev D.S."/>
        </authorList>
    </citation>
    <scope>NUCLEOTIDE SEQUENCE [LARGE SCALE GENOMIC DNA]</scope>
    <source>
        <strain evidence="8">V1</strain>
    </source>
</reference>
<dbReference type="GO" id="GO:0046872">
    <property type="term" value="F:metal ion binding"/>
    <property type="evidence" value="ECO:0007669"/>
    <property type="project" value="InterPro"/>
</dbReference>
<dbReference type="Gene3D" id="1.20.1090.10">
    <property type="entry name" value="Dehydroquinate synthase-like - alpha domain"/>
    <property type="match status" value="1"/>
</dbReference>
<keyword evidence="3" id="KW-0560">Oxidoreductase</keyword>
<evidence type="ECO:0000256" key="1">
    <source>
        <dbReference type="ARBA" id="ARBA00001962"/>
    </source>
</evidence>
<evidence type="ECO:0000256" key="2">
    <source>
        <dbReference type="ARBA" id="ARBA00007358"/>
    </source>
</evidence>
<dbReference type="Gene3D" id="3.40.50.1970">
    <property type="match status" value="1"/>
</dbReference>
<dbReference type="InterPro" id="IPR039697">
    <property type="entry name" value="Alcohol_dehydrogenase_Fe"/>
</dbReference>
<dbReference type="PANTHER" id="PTHR11496">
    <property type="entry name" value="ALCOHOL DEHYDROGENASE"/>
    <property type="match status" value="1"/>
</dbReference>
<feature type="domain" description="Alcohol dehydrogenase iron-type/glycerol dehydrogenase GldA" evidence="5">
    <location>
        <begin position="16"/>
        <end position="187"/>
    </location>
</feature>
<comment type="cofactor">
    <cofactor evidence="1">
        <name>Fe cation</name>
        <dbReference type="ChEBI" id="CHEBI:24875"/>
    </cofactor>
</comment>
<keyword evidence="4" id="KW-0520">NAD</keyword>
<feature type="domain" description="Fe-containing alcohol dehydrogenase-like C-terminal" evidence="6">
    <location>
        <begin position="198"/>
        <end position="396"/>
    </location>
</feature>
<comment type="similarity">
    <text evidence="2">Belongs to the iron-containing alcohol dehydrogenase family.</text>
</comment>
<dbReference type="PROSITE" id="PS00913">
    <property type="entry name" value="ADH_IRON_1"/>
    <property type="match status" value="1"/>
</dbReference>
<proteinExistence type="inferred from homology"/>
<evidence type="ECO:0000256" key="4">
    <source>
        <dbReference type="ARBA" id="ARBA00023027"/>
    </source>
</evidence>
<dbReference type="GO" id="GO:0004022">
    <property type="term" value="F:alcohol dehydrogenase (NAD+) activity"/>
    <property type="evidence" value="ECO:0007669"/>
    <property type="project" value="TreeGrafter"/>
</dbReference>
<dbReference type="PANTHER" id="PTHR11496:SF102">
    <property type="entry name" value="ALCOHOL DEHYDROGENASE 4"/>
    <property type="match status" value="1"/>
</dbReference>
<keyword evidence="8" id="KW-1185">Reference proteome</keyword>
<protein>
    <submittedName>
        <fullName evidence="7">Alcohol dehydrogenase</fullName>
    </submittedName>
</protein>
<dbReference type="FunFam" id="3.40.50.1970:FF:000003">
    <property type="entry name" value="Alcohol dehydrogenase, iron-containing"/>
    <property type="match status" value="1"/>
</dbReference>
<comment type="caution">
    <text evidence="7">The sequence shown here is derived from an EMBL/GenBank/DDBJ whole genome shotgun (WGS) entry which is preliminary data.</text>
</comment>
<dbReference type="OrthoDB" id="9801156at2"/>
<dbReference type="InterPro" id="IPR001670">
    <property type="entry name" value="ADH_Fe/GldA"/>
</dbReference>
<accession>A0A317TBK9</accession>
<dbReference type="Pfam" id="PF00465">
    <property type="entry name" value="Fe-ADH"/>
    <property type="match status" value="1"/>
</dbReference>
<evidence type="ECO:0000259" key="6">
    <source>
        <dbReference type="Pfam" id="PF25137"/>
    </source>
</evidence>
<dbReference type="Proteomes" id="UP000246278">
    <property type="component" value="Unassembled WGS sequence"/>
</dbReference>
<organism evidence="7 8">
    <name type="scientific">Prosthecochloris marina</name>
    <dbReference type="NCBI Taxonomy" id="2017681"/>
    <lineage>
        <taxon>Bacteria</taxon>
        <taxon>Pseudomonadati</taxon>
        <taxon>Chlorobiota</taxon>
        <taxon>Chlorobiia</taxon>
        <taxon>Chlorobiales</taxon>
        <taxon>Chlorobiaceae</taxon>
        <taxon>Prosthecochloris</taxon>
    </lineage>
</organism>
<dbReference type="SUPFAM" id="SSF56796">
    <property type="entry name" value="Dehydroquinate synthase-like"/>
    <property type="match status" value="1"/>
</dbReference>
<dbReference type="Pfam" id="PF25137">
    <property type="entry name" value="ADH_Fe_C"/>
    <property type="match status" value="1"/>
</dbReference>